<dbReference type="Gramene" id="Psat06G0259200-T1">
    <property type="protein sequence ID" value="KAI5396436.1"/>
    <property type="gene ID" value="KIW84_062592"/>
</dbReference>
<proteinExistence type="predicted"/>
<dbReference type="PANTHER" id="PTHR35046">
    <property type="entry name" value="ZINC KNUCKLE (CCHC-TYPE) FAMILY PROTEIN"/>
    <property type="match status" value="1"/>
</dbReference>
<evidence type="ECO:0000313" key="2">
    <source>
        <dbReference type="Proteomes" id="UP001058974"/>
    </source>
</evidence>
<name>A0A9D4W995_PEA</name>
<reference evidence="1 2" key="1">
    <citation type="journal article" date="2022" name="Nat. Genet.">
        <title>Improved pea reference genome and pan-genome highlight genomic features and evolutionary characteristics.</title>
        <authorList>
            <person name="Yang T."/>
            <person name="Liu R."/>
            <person name="Luo Y."/>
            <person name="Hu S."/>
            <person name="Wang D."/>
            <person name="Wang C."/>
            <person name="Pandey M.K."/>
            <person name="Ge S."/>
            <person name="Xu Q."/>
            <person name="Li N."/>
            <person name="Li G."/>
            <person name="Huang Y."/>
            <person name="Saxena R.K."/>
            <person name="Ji Y."/>
            <person name="Li M."/>
            <person name="Yan X."/>
            <person name="He Y."/>
            <person name="Liu Y."/>
            <person name="Wang X."/>
            <person name="Xiang C."/>
            <person name="Varshney R.K."/>
            <person name="Ding H."/>
            <person name="Gao S."/>
            <person name="Zong X."/>
        </authorList>
    </citation>
    <scope>NUCLEOTIDE SEQUENCE [LARGE SCALE GENOMIC DNA]</scope>
    <source>
        <strain evidence="1 2">cv. Zhongwan 6</strain>
    </source>
</reference>
<dbReference type="PANTHER" id="PTHR35046:SF26">
    <property type="entry name" value="RNA-DIRECTED DNA POLYMERASE"/>
    <property type="match status" value="1"/>
</dbReference>
<comment type="caution">
    <text evidence="1">The sequence shown here is derived from an EMBL/GenBank/DDBJ whole genome shotgun (WGS) entry which is preliminary data.</text>
</comment>
<dbReference type="EMBL" id="JAMSHJ010000006">
    <property type="protein sequence ID" value="KAI5396436.1"/>
    <property type="molecule type" value="Genomic_DNA"/>
</dbReference>
<accession>A0A9D4W995</accession>
<protein>
    <submittedName>
        <fullName evidence="1">Uncharacterized protein</fullName>
    </submittedName>
</protein>
<organism evidence="1 2">
    <name type="scientific">Pisum sativum</name>
    <name type="common">Garden pea</name>
    <name type="synonym">Lathyrus oleraceus</name>
    <dbReference type="NCBI Taxonomy" id="3888"/>
    <lineage>
        <taxon>Eukaryota</taxon>
        <taxon>Viridiplantae</taxon>
        <taxon>Streptophyta</taxon>
        <taxon>Embryophyta</taxon>
        <taxon>Tracheophyta</taxon>
        <taxon>Spermatophyta</taxon>
        <taxon>Magnoliopsida</taxon>
        <taxon>eudicotyledons</taxon>
        <taxon>Gunneridae</taxon>
        <taxon>Pentapetalae</taxon>
        <taxon>rosids</taxon>
        <taxon>fabids</taxon>
        <taxon>Fabales</taxon>
        <taxon>Fabaceae</taxon>
        <taxon>Papilionoideae</taxon>
        <taxon>50 kb inversion clade</taxon>
        <taxon>NPAAA clade</taxon>
        <taxon>Hologalegina</taxon>
        <taxon>IRL clade</taxon>
        <taxon>Fabeae</taxon>
        <taxon>Lathyrus</taxon>
    </lineage>
</organism>
<dbReference type="AlphaFoldDB" id="A0A9D4W995"/>
<sequence>MMRPTQPNYFSRRLCIFIWFLCHLLHTWTPNFSVISTLWRLFGIALNKSSTTHPQTNGQTESVVHPATGKSPISLDYTYVPKSVIDLINFPKVPGIRAVAENMDGEIVVVKEVVKSKLEAIGKKNKVVINKVTRVKVFNVGDDVVVYLRKERFPVALPDSMNILNTFNVVDIHEYRADKAFHQEDNSGSSYSEMEETDVGRVVASERFGRNCLSLASDVRITIIIPFRIGNRLMAYGIFKPFEFVLGSKTTF</sequence>
<evidence type="ECO:0000313" key="1">
    <source>
        <dbReference type="EMBL" id="KAI5396436.1"/>
    </source>
</evidence>
<dbReference type="Proteomes" id="UP001058974">
    <property type="component" value="Chromosome 6"/>
</dbReference>
<gene>
    <name evidence="1" type="ORF">KIW84_062592</name>
</gene>
<keyword evidence="2" id="KW-1185">Reference proteome</keyword>